<keyword evidence="4" id="KW-1185">Reference proteome</keyword>
<sequence length="278" mass="31893">MPSSPSTSSATPTQPLPCTYQVPADLLQPLWLRSRESLIDDGLVYDPIAARACQRCHLSADCLAGDIDQKQLLHATLTQLCDIEVKRFLTRHPKAWVINVGAGLDTRFYRLDNGLCNWVEVDIDETLVWRQKLFHHSERYKMLCGSVPDMSWLSQLDIPEDVPVLVVCEQALLMQRRNQVAHFVQKVGCHFSHAEACLILAGDRTQSYWGKRMGCAQYQHGLKDPAASVVSWLPWIHRIKLHSPVEHDCKRWSAWQRVVSKLPFMKRRLTPVLLHARW</sequence>
<dbReference type="RefSeq" id="WP_017024316.1">
    <property type="nucleotide sequence ID" value="NZ_AJYK02000052.1"/>
</dbReference>
<keyword evidence="1 3" id="KW-0489">Methyltransferase</keyword>
<organism evidence="3 4">
    <name type="scientific">Vibrio rumoiensis 1S-45</name>
    <dbReference type="NCBI Taxonomy" id="1188252"/>
    <lineage>
        <taxon>Bacteria</taxon>
        <taxon>Pseudomonadati</taxon>
        <taxon>Pseudomonadota</taxon>
        <taxon>Gammaproteobacteria</taxon>
        <taxon>Vibrionales</taxon>
        <taxon>Vibrionaceae</taxon>
        <taxon>Vibrio</taxon>
    </lineage>
</organism>
<dbReference type="PIRSF" id="PIRSF028177">
    <property type="entry name" value="Polyketide_synth_Omtfrase_TcmP"/>
    <property type="match status" value="1"/>
</dbReference>
<evidence type="ECO:0000313" key="4">
    <source>
        <dbReference type="Proteomes" id="UP000094070"/>
    </source>
</evidence>
<gene>
    <name evidence="3" type="ORF">A1QC_07580</name>
</gene>
<dbReference type="GO" id="GO:0032259">
    <property type="term" value="P:methylation"/>
    <property type="evidence" value="ECO:0007669"/>
    <property type="project" value="UniProtKB-KW"/>
</dbReference>
<dbReference type="EMBL" id="AJYK02000052">
    <property type="protein sequence ID" value="OEF26125.1"/>
    <property type="molecule type" value="Genomic_DNA"/>
</dbReference>
<dbReference type="eggNOG" id="COG3315">
    <property type="taxonomic scope" value="Bacteria"/>
</dbReference>
<dbReference type="SUPFAM" id="SSF53335">
    <property type="entry name" value="S-adenosyl-L-methionine-dependent methyltransferases"/>
    <property type="match status" value="1"/>
</dbReference>
<accession>A0A1E5E375</accession>
<proteinExistence type="predicted"/>
<dbReference type="PANTHER" id="PTHR43619">
    <property type="entry name" value="S-ADENOSYL-L-METHIONINE-DEPENDENT METHYLTRANSFERASE YKTD-RELATED"/>
    <property type="match status" value="1"/>
</dbReference>
<protein>
    <submittedName>
        <fullName evidence="3">Methyltransferase</fullName>
    </submittedName>
</protein>
<dbReference type="InterPro" id="IPR016874">
    <property type="entry name" value="TcmP-like"/>
</dbReference>
<dbReference type="Pfam" id="PF04072">
    <property type="entry name" value="LCM"/>
    <property type="match status" value="1"/>
</dbReference>
<comment type="caution">
    <text evidence="3">The sequence shown here is derived from an EMBL/GenBank/DDBJ whole genome shotgun (WGS) entry which is preliminary data.</text>
</comment>
<dbReference type="OrthoDB" id="9800233at2"/>
<dbReference type="InterPro" id="IPR029063">
    <property type="entry name" value="SAM-dependent_MTases_sf"/>
</dbReference>
<dbReference type="Proteomes" id="UP000094070">
    <property type="component" value="Unassembled WGS sequence"/>
</dbReference>
<evidence type="ECO:0000256" key="1">
    <source>
        <dbReference type="ARBA" id="ARBA00022603"/>
    </source>
</evidence>
<dbReference type="PANTHER" id="PTHR43619:SF2">
    <property type="entry name" value="S-ADENOSYL-L-METHIONINE-DEPENDENT METHYLTRANSFERASES SUPERFAMILY PROTEIN"/>
    <property type="match status" value="1"/>
</dbReference>
<name>A0A1E5E375_9VIBR</name>
<dbReference type="InterPro" id="IPR007213">
    <property type="entry name" value="Ppm1/Ppm2/Tcmp"/>
</dbReference>
<dbReference type="Gene3D" id="3.40.50.150">
    <property type="entry name" value="Vaccinia Virus protein VP39"/>
    <property type="match status" value="1"/>
</dbReference>
<evidence type="ECO:0000256" key="2">
    <source>
        <dbReference type="ARBA" id="ARBA00022679"/>
    </source>
</evidence>
<evidence type="ECO:0000313" key="3">
    <source>
        <dbReference type="EMBL" id="OEF26125.1"/>
    </source>
</evidence>
<dbReference type="AlphaFoldDB" id="A0A1E5E375"/>
<dbReference type="GO" id="GO:0008168">
    <property type="term" value="F:methyltransferase activity"/>
    <property type="evidence" value="ECO:0007669"/>
    <property type="project" value="UniProtKB-KW"/>
</dbReference>
<reference evidence="3 4" key="1">
    <citation type="journal article" date="2012" name="Science">
        <title>Ecological populations of bacteria act as socially cohesive units of antibiotic production and resistance.</title>
        <authorList>
            <person name="Cordero O.X."/>
            <person name="Wildschutte H."/>
            <person name="Kirkup B."/>
            <person name="Proehl S."/>
            <person name="Ngo L."/>
            <person name="Hussain F."/>
            <person name="Le Roux F."/>
            <person name="Mincer T."/>
            <person name="Polz M.F."/>
        </authorList>
    </citation>
    <scope>NUCLEOTIDE SEQUENCE [LARGE SCALE GENOMIC DNA]</scope>
    <source>
        <strain evidence="3 4">1S-45</strain>
    </source>
</reference>
<keyword evidence="2 3" id="KW-0808">Transferase</keyword>
<dbReference type="STRING" id="1188252.A1QC_07580"/>